<dbReference type="RefSeq" id="WP_066607006.1">
    <property type="nucleotide sequence ID" value="NZ_CP014230.1"/>
</dbReference>
<feature type="transmembrane region" description="Helical" evidence="6">
    <location>
        <begin position="35"/>
        <end position="53"/>
    </location>
</feature>
<evidence type="ECO:0000256" key="6">
    <source>
        <dbReference type="SAM" id="Phobius"/>
    </source>
</evidence>
<keyword evidence="3 6" id="KW-0812">Transmembrane</keyword>
<feature type="transmembrane region" description="Helical" evidence="6">
    <location>
        <begin position="165"/>
        <end position="189"/>
    </location>
</feature>
<dbReference type="NCBIfam" id="TIGR00765">
    <property type="entry name" value="yihY_not_rbn"/>
    <property type="match status" value="1"/>
</dbReference>
<dbReference type="KEGG" id="doa:AXF15_10325"/>
<evidence type="ECO:0000256" key="1">
    <source>
        <dbReference type="ARBA" id="ARBA00004651"/>
    </source>
</evidence>
<dbReference type="OrthoDB" id="9808671at2"/>
<dbReference type="PANTHER" id="PTHR30213">
    <property type="entry name" value="INNER MEMBRANE PROTEIN YHJD"/>
    <property type="match status" value="1"/>
</dbReference>
<dbReference type="Pfam" id="PF03631">
    <property type="entry name" value="Virul_fac_BrkB"/>
    <property type="match status" value="1"/>
</dbReference>
<dbReference type="AlphaFoldDB" id="A0A120KN92"/>
<name>A0A120KN92_9BACT</name>
<keyword evidence="5 6" id="KW-0472">Membrane</keyword>
<evidence type="ECO:0000256" key="2">
    <source>
        <dbReference type="ARBA" id="ARBA00022475"/>
    </source>
</evidence>
<accession>A0A120KN92</accession>
<feature type="transmembrane region" description="Helical" evidence="6">
    <location>
        <begin position="126"/>
        <end position="144"/>
    </location>
</feature>
<keyword evidence="8" id="KW-1185">Reference proteome</keyword>
<feature type="transmembrane region" description="Helical" evidence="6">
    <location>
        <begin position="273"/>
        <end position="299"/>
    </location>
</feature>
<proteinExistence type="predicted"/>
<evidence type="ECO:0000256" key="5">
    <source>
        <dbReference type="ARBA" id="ARBA00023136"/>
    </source>
</evidence>
<dbReference type="PANTHER" id="PTHR30213:SF0">
    <property type="entry name" value="UPF0761 MEMBRANE PROTEIN YIHY"/>
    <property type="match status" value="1"/>
</dbReference>
<dbReference type="InterPro" id="IPR017039">
    <property type="entry name" value="Virul_fac_BrkB"/>
</dbReference>
<dbReference type="EMBL" id="CP014230">
    <property type="protein sequence ID" value="AMD93454.1"/>
    <property type="molecule type" value="Genomic_DNA"/>
</dbReference>
<evidence type="ECO:0000313" key="8">
    <source>
        <dbReference type="Proteomes" id="UP000063964"/>
    </source>
</evidence>
<dbReference type="GO" id="GO:0005886">
    <property type="term" value="C:plasma membrane"/>
    <property type="evidence" value="ECO:0007669"/>
    <property type="project" value="UniProtKB-SubCell"/>
</dbReference>
<dbReference type="Proteomes" id="UP000063964">
    <property type="component" value="Chromosome"/>
</dbReference>
<keyword evidence="2" id="KW-1003">Cell membrane</keyword>
<sequence length="456" mass="50323">MPTPDDSSARLSLPARILHFFSADAWPARPEGSPFLRLLILVPRTFFFALNGFMIRNGPLRASALTFYTLLSLVPLAAMALGIAKGFGFERLLEEKLMEQFSAQQEVVAQIIVFARNMLDNTQGGLIAGIGVIVLFWSVIKVLGNIEECFNQVWGVSDRSFLRKLSDYMTIMVTAPILLITSGSATVFIATRVSALSSRAGLEEVTSPVIAFSLAFAPYVLLWMLFTLLYMIMPNTKIRVGHAFLAAIPAGSAYQLLQAGYVKFQISMTSYNAIYGSFAALPLFLLWLNISWYIVLFGAEIVHTLEHVREPEHPAGEEELSAAEMRLHAVLLCTHVVRRFHLALKAQRPDQIARELGMSSRLANLLAERLVRAGMLVRVNFGNGSESALQPAMDARNLTLVRVLEALDNVGESRVHTQTPPSLEPVATQLEALQAEMEKSSANRPLLDLVTPKQPV</sequence>
<evidence type="ECO:0000256" key="3">
    <source>
        <dbReference type="ARBA" id="ARBA00022692"/>
    </source>
</evidence>
<dbReference type="STRING" id="888061.AXF15_10325"/>
<feature type="transmembrane region" description="Helical" evidence="6">
    <location>
        <begin position="65"/>
        <end position="84"/>
    </location>
</feature>
<comment type="subcellular location">
    <subcellularLocation>
        <location evidence="1">Cell membrane</location>
        <topology evidence="1">Multi-pass membrane protein</topology>
    </subcellularLocation>
</comment>
<evidence type="ECO:0000256" key="4">
    <source>
        <dbReference type="ARBA" id="ARBA00022989"/>
    </source>
</evidence>
<organism evidence="7 8">
    <name type="scientific">Desulfomicrobium orale DSM 12838</name>
    <dbReference type="NCBI Taxonomy" id="888061"/>
    <lineage>
        <taxon>Bacteria</taxon>
        <taxon>Pseudomonadati</taxon>
        <taxon>Thermodesulfobacteriota</taxon>
        <taxon>Desulfovibrionia</taxon>
        <taxon>Desulfovibrionales</taxon>
        <taxon>Desulfomicrobiaceae</taxon>
        <taxon>Desulfomicrobium</taxon>
    </lineage>
</organism>
<reference evidence="8" key="1">
    <citation type="submission" date="2016-02" db="EMBL/GenBank/DDBJ databases">
        <authorList>
            <person name="Holder M.E."/>
            <person name="Ajami N.J."/>
            <person name="Petrosino J.F."/>
        </authorList>
    </citation>
    <scope>NUCLEOTIDE SEQUENCE [LARGE SCALE GENOMIC DNA]</scope>
    <source>
        <strain evidence="8">DSM 12838</strain>
    </source>
</reference>
<keyword evidence="4 6" id="KW-1133">Transmembrane helix</keyword>
<gene>
    <name evidence="7" type="ORF">AXF15_10325</name>
</gene>
<evidence type="ECO:0000313" key="7">
    <source>
        <dbReference type="EMBL" id="AMD93454.1"/>
    </source>
</evidence>
<protein>
    <submittedName>
        <fullName evidence="7">Uncharacterized protein</fullName>
    </submittedName>
</protein>
<feature type="transmembrane region" description="Helical" evidence="6">
    <location>
        <begin position="209"/>
        <end position="231"/>
    </location>
</feature>